<dbReference type="RefSeq" id="WP_050741281.1">
    <property type="nucleotide sequence ID" value="NZ_LGYO01000042.1"/>
</dbReference>
<evidence type="ECO:0000313" key="11">
    <source>
        <dbReference type="Proteomes" id="UP000036873"/>
    </source>
</evidence>
<dbReference type="SUPFAM" id="SSF103473">
    <property type="entry name" value="MFS general substrate transporter"/>
    <property type="match status" value="1"/>
</dbReference>
<evidence type="ECO:0000256" key="2">
    <source>
        <dbReference type="ARBA" id="ARBA00022448"/>
    </source>
</evidence>
<feature type="transmembrane region" description="Helical" evidence="8">
    <location>
        <begin position="137"/>
        <end position="156"/>
    </location>
</feature>
<evidence type="ECO:0000256" key="1">
    <source>
        <dbReference type="ARBA" id="ARBA00004651"/>
    </source>
</evidence>
<protein>
    <recommendedName>
        <fullName evidence="7">MFS-type drug efflux transporter P55</fullName>
    </recommendedName>
</protein>
<sequence length="502" mass="53889">MKTADSKKKITIALMVAMFLAAVEGTVITTAASTIAKDLNGFENISLVFSAYLLTSAISTPIYGKLADLYGRKNMISIGIIIFLVGSTLCGFSRSMDMLIGFRAIQGLGAGAIFTLTYTIVGDIFSLAERPKIQGSLGTVWGIAGLLGPLLGGAFIDLLSWHWIFFINIPFGILSIFLIQRNLKESFEKKKNIIDYAGIVTLSGAMLVFFNIFLSAESMNYSRIFIGASVAGTLLLLVAFYFIEKKAVEPIVPLEILTKFNQMVNGISFLLAAVLIGIDVYMPIYIQNVLGYSPTVSGLALVSLTITWLISAVVLGKMIITRGGKTVTIIANAILLLGILLLPTLGMQTPLLLVILFVGVIGFGMGGAMTVLTILIQESVGYSQRGAATATNSLLKTLGQTIGISIFGSVFNLFIVRYFNNNGLSGVNPNDLYGSSAQAMVFTGEQVSQSLNASLHVLFIILAVLVFIALSLSVMMPKTSQPVKKESETEDEAIDKMIKEVV</sequence>
<dbReference type="Gene3D" id="1.20.1720.10">
    <property type="entry name" value="Multidrug resistance protein D"/>
    <property type="match status" value="1"/>
</dbReference>
<dbReference type="InterPro" id="IPR011701">
    <property type="entry name" value="MFS"/>
</dbReference>
<keyword evidence="4 8" id="KW-0812">Transmembrane</keyword>
<dbReference type="GO" id="GO:0005886">
    <property type="term" value="C:plasma membrane"/>
    <property type="evidence" value="ECO:0007669"/>
    <property type="project" value="UniProtKB-SubCell"/>
</dbReference>
<reference evidence="11" key="1">
    <citation type="submission" date="2015-07" db="EMBL/GenBank/DDBJ databases">
        <title>Draft genome sequence of Acetobacterium bakii DSM 8293, a potential psychrophilic chemical producer through syngas fermentation.</title>
        <authorList>
            <person name="Song Y."/>
            <person name="Hwang S."/>
            <person name="Cho B.-K."/>
        </authorList>
    </citation>
    <scope>NUCLEOTIDE SEQUENCE [LARGE SCALE GENOMIC DNA]</scope>
    <source>
        <strain evidence="11">DSM 8239</strain>
    </source>
</reference>
<feature type="transmembrane region" description="Helical" evidence="8">
    <location>
        <begin position="453"/>
        <end position="475"/>
    </location>
</feature>
<feature type="transmembrane region" description="Helical" evidence="8">
    <location>
        <begin position="351"/>
        <end position="376"/>
    </location>
</feature>
<keyword evidence="2" id="KW-0813">Transport</keyword>
<dbReference type="Gene3D" id="1.20.1250.20">
    <property type="entry name" value="MFS general substrate transporter like domains"/>
    <property type="match status" value="1"/>
</dbReference>
<feature type="transmembrane region" description="Helical" evidence="8">
    <location>
        <begin position="162"/>
        <end position="181"/>
    </location>
</feature>
<evidence type="ECO:0000256" key="8">
    <source>
        <dbReference type="SAM" id="Phobius"/>
    </source>
</evidence>
<accession>A0A0L6TXM4</accession>
<organism evidence="10 11">
    <name type="scientific">Acetobacterium bakii</name>
    <dbReference type="NCBI Taxonomy" id="52689"/>
    <lineage>
        <taxon>Bacteria</taxon>
        <taxon>Bacillati</taxon>
        <taxon>Bacillota</taxon>
        <taxon>Clostridia</taxon>
        <taxon>Eubacteriales</taxon>
        <taxon>Eubacteriaceae</taxon>
        <taxon>Acetobacterium</taxon>
    </lineage>
</organism>
<dbReference type="InterPro" id="IPR036259">
    <property type="entry name" value="MFS_trans_sf"/>
</dbReference>
<feature type="transmembrane region" description="Helical" evidence="8">
    <location>
        <begin position="224"/>
        <end position="243"/>
    </location>
</feature>
<evidence type="ECO:0000256" key="3">
    <source>
        <dbReference type="ARBA" id="ARBA00022475"/>
    </source>
</evidence>
<dbReference type="PROSITE" id="PS00217">
    <property type="entry name" value="SUGAR_TRANSPORT_2"/>
    <property type="match status" value="1"/>
</dbReference>
<feature type="transmembrane region" description="Helical" evidence="8">
    <location>
        <begin position="12"/>
        <end position="33"/>
    </location>
</feature>
<dbReference type="PROSITE" id="PS50850">
    <property type="entry name" value="MFS"/>
    <property type="match status" value="1"/>
</dbReference>
<dbReference type="AlphaFoldDB" id="A0A0L6TXM4"/>
<dbReference type="Pfam" id="PF07690">
    <property type="entry name" value="MFS_1"/>
    <property type="match status" value="1"/>
</dbReference>
<evidence type="ECO:0000256" key="4">
    <source>
        <dbReference type="ARBA" id="ARBA00022692"/>
    </source>
</evidence>
<name>A0A0L6TXM4_9FIRM</name>
<dbReference type="STRING" id="52689.AKG39_15310"/>
<feature type="transmembrane region" description="Helical" evidence="8">
    <location>
        <begin position="193"/>
        <end position="212"/>
    </location>
</feature>
<keyword evidence="6 8" id="KW-0472">Membrane</keyword>
<feature type="domain" description="Major facilitator superfamily (MFS) profile" evidence="9">
    <location>
        <begin position="10"/>
        <end position="481"/>
    </location>
</feature>
<evidence type="ECO:0000313" key="10">
    <source>
        <dbReference type="EMBL" id="KNZ40827.1"/>
    </source>
</evidence>
<gene>
    <name evidence="10" type="ORF">AKG39_15310</name>
</gene>
<dbReference type="PANTHER" id="PTHR23501:SF191">
    <property type="entry name" value="VACUOLAR BASIC AMINO ACID TRANSPORTER 4"/>
    <property type="match status" value="1"/>
</dbReference>
<comment type="caution">
    <text evidence="10">The sequence shown here is derived from an EMBL/GenBank/DDBJ whole genome shotgun (WGS) entry which is preliminary data.</text>
</comment>
<dbReference type="GO" id="GO:0022857">
    <property type="term" value="F:transmembrane transporter activity"/>
    <property type="evidence" value="ECO:0007669"/>
    <property type="project" value="InterPro"/>
</dbReference>
<evidence type="ECO:0000256" key="5">
    <source>
        <dbReference type="ARBA" id="ARBA00022989"/>
    </source>
</evidence>
<keyword evidence="11" id="KW-1185">Reference proteome</keyword>
<feature type="transmembrane region" description="Helical" evidence="8">
    <location>
        <begin position="100"/>
        <end position="125"/>
    </location>
</feature>
<feature type="transmembrane region" description="Helical" evidence="8">
    <location>
        <begin position="397"/>
        <end position="419"/>
    </location>
</feature>
<dbReference type="OrthoDB" id="102502at2"/>
<dbReference type="FunFam" id="1.20.1720.10:FF:000004">
    <property type="entry name" value="EmrB/QacA family drug resistance transporter"/>
    <property type="match status" value="1"/>
</dbReference>
<dbReference type="PANTHER" id="PTHR23501">
    <property type="entry name" value="MAJOR FACILITATOR SUPERFAMILY"/>
    <property type="match status" value="1"/>
</dbReference>
<feature type="transmembrane region" description="Helical" evidence="8">
    <location>
        <begin position="264"/>
        <end position="284"/>
    </location>
</feature>
<proteinExistence type="predicted"/>
<feature type="transmembrane region" description="Helical" evidence="8">
    <location>
        <begin position="327"/>
        <end position="345"/>
    </location>
</feature>
<feature type="transmembrane region" description="Helical" evidence="8">
    <location>
        <begin position="296"/>
        <end position="315"/>
    </location>
</feature>
<feature type="transmembrane region" description="Helical" evidence="8">
    <location>
        <begin position="45"/>
        <end position="63"/>
    </location>
</feature>
<evidence type="ECO:0000256" key="7">
    <source>
        <dbReference type="ARBA" id="ARBA00044273"/>
    </source>
</evidence>
<keyword evidence="3" id="KW-1003">Cell membrane</keyword>
<comment type="subcellular location">
    <subcellularLocation>
        <location evidence="1">Cell membrane</location>
        <topology evidence="1">Multi-pass membrane protein</topology>
    </subcellularLocation>
</comment>
<keyword evidence="5 8" id="KW-1133">Transmembrane helix</keyword>
<evidence type="ECO:0000259" key="9">
    <source>
        <dbReference type="PROSITE" id="PS50850"/>
    </source>
</evidence>
<evidence type="ECO:0000256" key="6">
    <source>
        <dbReference type="ARBA" id="ARBA00023136"/>
    </source>
</evidence>
<dbReference type="InterPro" id="IPR020846">
    <property type="entry name" value="MFS_dom"/>
</dbReference>
<dbReference type="InterPro" id="IPR005829">
    <property type="entry name" value="Sugar_transporter_CS"/>
</dbReference>
<dbReference type="CDD" id="cd17502">
    <property type="entry name" value="MFS_Azr1_MDR_like"/>
    <property type="match status" value="1"/>
</dbReference>
<feature type="transmembrane region" description="Helical" evidence="8">
    <location>
        <begin position="75"/>
        <end position="94"/>
    </location>
</feature>
<dbReference type="EMBL" id="LGYO01000042">
    <property type="protein sequence ID" value="KNZ40827.1"/>
    <property type="molecule type" value="Genomic_DNA"/>
</dbReference>
<dbReference type="PATRIC" id="fig|52689.4.peg.2584"/>
<dbReference type="Proteomes" id="UP000036873">
    <property type="component" value="Unassembled WGS sequence"/>
</dbReference>